<dbReference type="EMBL" id="JACICA010000002">
    <property type="protein sequence ID" value="MBB3702202.1"/>
    <property type="molecule type" value="Genomic_DNA"/>
</dbReference>
<gene>
    <name evidence="1" type="ORF">FHS60_000655</name>
</gene>
<dbReference type="AlphaFoldDB" id="A0A7W5UIS6"/>
<organism evidence="1 2">
    <name type="scientific">Alloprevotella rava</name>
    <dbReference type="NCBI Taxonomy" id="671218"/>
    <lineage>
        <taxon>Bacteria</taxon>
        <taxon>Pseudomonadati</taxon>
        <taxon>Bacteroidota</taxon>
        <taxon>Bacteroidia</taxon>
        <taxon>Bacteroidales</taxon>
        <taxon>Prevotellaceae</taxon>
        <taxon>Alloprevotella</taxon>
    </lineage>
</organism>
<accession>A0A7W5UIS6</accession>
<reference evidence="1 2" key="1">
    <citation type="submission" date="2020-08" db="EMBL/GenBank/DDBJ databases">
        <title>Genomic Encyclopedia of Type Strains, Phase IV (KMG-IV): sequencing the most valuable type-strain genomes for metagenomic binning, comparative biology and taxonomic classification.</title>
        <authorList>
            <person name="Goeker M."/>
        </authorList>
    </citation>
    <scope>NUCLEOTIDE SEQUENCE [LARGE SCALE GENOMIC DNA]</scope>
    <source>
        <strain evidence="1 2">DSM 22548</strain>
    </source>
</reference>
<protein>
    <submittedName>
        <fullName evidence="1">Uncharacterized protein</fullName>
    </submittedName>
</protein>
<evidence type="ECO:0000313" key="2">
    <source>
        <dbReference type="Proteomes" id="UP000541425"/>
    </source>
</evidence>
<sequence>MFRQFLAVVEKHKQVRGRAPSISPIRGGVLGFGSRTGRTSRTGQTSPICPRTNTDSCSFAPFVLLRGLKLSTDFLLFPFHKRLKIEHERERAKKATFLCADFLIASAGTIRLSADRIRKPADTIRKLTERIRMVFAKNGRKGEASL</sequence>
<dbReference type="Proteomes" id="UP000541425">
    <property type="component" value="Unassembled WGS sequence"/>
</dbReference>
<proteinExistence type="predicted"/>
<comment type="caution">
    <text evidence="1">The sequence shown here is derived from an EMBL/GenBank/DDBJ whole genome shotgun (WGS) entry which is preliminary data.</text>
</comment>
<name>A0A7W5UIS6_9BACT</name>
<evidence type="ECO:0000313" key="1">
    <source>
        <dbReference type="EMBL" id="MBB3702202.1"/>
    </source>
</evidence>